<reference evidence="10" key="1">
    <citation type="journal article" date="2020" name="Stud. Mycol.">
        <title>101 Dothideomycetes genomes: a test case for predicting lifestyles and emergence of pathogens.</title>
        <authorList>
            <person name="Haridas S."/>
            <person name="Albert R."/>
            <person name="Binder M."/>
            <person name="Bloem J."/>
            <person name="Labutti K."/>
            <person name="Salamov A."/>
            <person name="Andreopoulos B."/>
            <person name="Baker S."/>
            <person name="Barry K."/>
            <person name="Bills G."/>
            <person name="Bluhm B."/>
            <person name="Cannon C."/>
            <person name="Castanera R."/>
            <person name="Culley D."/>
            <person name="Daum C."/>
            <person name="Ezra D."/>
            <person name="Gonzalez J."/>
            <person name="Henrissat B."/>
            <person name="Kuo A."/>
            <person name="Liang C."/>
            <person name="Lipzen A."/>
            <person name="Lutzoni F."/>
            <person name="Magnuson J."/>
            <person name="Mondo S."/>
            <person name="Nolan M."/>
            <person name="Ohm R."/>
            <person name="Pangilinan J."/>
            <person name="Park H.-J."/>
            <person name="Ramirez L."/>
            <person name="Alfaro M."/>
            <person name="Sun H."/>
            <person name="Tritt A."/>
            <person name="Yoshinaga Y."/>
            <person name="Zwiers L.-H."/>
            <person name="Turgeon B."/>
            <person name="Goodwin S."/>
            <person name="Spatafora J."/>
            <person name="Crous P."/>
            <person name="Grigoriev I."/>
        </authorList>
    </citation>
    <scope>NUCLEOTIDE SEQUENCE</scope>
    <source>
        <strain evidence="10">CBS 690.94</strain>
    </source>
</reference>
<feature type="region of interest" description="Disordered" evidence="8">
    <location>
        <begin position="307"/>
        <end position="349"/>
    </location>
</feature>
<dbReference type="AlphaFoldDB" id="A0A9P4PQK0"/>
<evidence type="ECO:0000256" key="7">
    <source>
        <dbReference type="PROSITE-ProRule" id="PRU00042"/>
    </source>
</evidence>
<comment type="caution">
    <text evidence="10">The sequence shown here is derived from an EMBL/GenBank/DDBJ whole genome shotgun (WGS) entry which is preliminary data.</text>
</comment>
<dbReference type="PROSITE" id="PS00028">
    <property type="entry name" value="ZINC_FINGER_C2H2_1"/>
    <property type="match status" value="4"/>
</dbReference>
<evidence type="ECO:0000313" key="11">
    <source>
        <dbReference type="Proteomes" id="UP000799764"/>
    </source>
</evidence>
<keyword evidence="4 7" id="KW-0863">Zinc-finger</keyword>
<dbReference type="SUPFAM" id="SSF53098">
    <property type="entry name" value="Ribonuclease H-like"/>
    <property type="match status" value="1"/>
</dbReference>
<evidence type="ECO:0000256" key="5">
    <source>
        <dbReference type="ARBA" id="ARBA00022833"/>
    </source>
</evidence>
<protein>
    <recommendedName>
        <fullName evidence="9">C2H2-type domain-containing protein</fullName>
    </recommendedName>
</protein>
<feature type="region of interest" description="Disordered" evidence="8">
    <location>
        <begin position="140"/>
        <end position="162"/>
    </location>
</feature>
<dbReference type="OrthoDB" id="16516at2759"/>
<dbReference type="SUPFAM" id="SSF57667">
    <property type="entry name" value="beta-beta-alpha zinc fingers"/>
    <property type="match status" value="1"/>
</dbReference>
<keyword evidence="3" id="KW-0677">Repeat</keyword>
<dbReference type="Gene3D" id="3.30.160.60">
    <property type="entry name" value="Classic Zinc Finger"/>
    <property type="match status" value="2"/>
</dbReference>
<evidence type="ECO:0000259" key="9">
    <source>
        <dbReference type="PROSITE" id="PS50157"/>
    </source>
</evidence>
<accession>A0A9P4PQK0</accession>
<name>A0A9P4PQK0_9PLEO</name>
<dbReference type="GO" id="GO:0005634">
    <property type="term" value="C:nucleus"/>
    <property type="evidence" value="ECO:0007669"/>
    <property type="project" value="UniProtKB-SubCell"/>
</dbReference>
<keyword evidence="5" id="KW-0862">Zinc</keyword>
<evidence type="ECO:0000256" key="2">
    <source>
        <dbReference type="ARBA" id="ARBA00022723"/>
    </source>
</evidence>
<keyword evidence="11" id="KW-1185">Reference proteome</keyword>
<dbReference type="InterPro" id="IPR012337">
    <property type="entry name" value="RNaseH-like_sf"/>
</dbReference>
<evidence type="ECO:0000256" key="3">
    <source>
        <dbReference type="ARBA" id="ARBA00022737"/>
    </source>
</evidence>
<dbReference type="InterPro" id="IPR036397">
    <property type="entry name" value="RNaseH_sf"/>
</dbReference>
<dbReference type="PROSITE" id="PS50157">
    <property type="entry name" value="ZINC_FINGER_C2H2_2"/>
    <property type="match status" value="5"/>
</dbReference>
<comment type="subcellular location">
    <subcellularLocation>
        <location evidence="1">Nucleus</location>
    </subcellularLocation>
</comment>
<evidence type="ECO:0000256" key="4">
    <source>
        <dbReference type="ARBA" id="ARBA00022771"/>
    </source>
</evidence>
<feature type="compositionally biased region" description="Polar residues" evidence="8">
    <location>
        <begin position="150"/>
        <end position="162"/>
    </location>
</feature>
<dbReference type="GO" id="GO:0003676">
    <property type="term" value="F:nucleic acid binding"/>
    <property type="evidence" value="ECO:0007669"/>
    <property type="project" value="InterPro"/>
</dbReference>
<dbReference type="InterPro" id="IPR050888">
    <property type="entry name" value="ZnF_C2H2-type_TF"/>
</dbReference>
<keyword evidence="6" id="KW-0539">Nucleus</keyword>
<dbReference type="SMART" id="SM00355">
    <property type="entry name" value="ZnF_C2H2"/>
    <property type="match status" value="8"/>
</dbReference>
<evidence type="ECO:0000313" key="10">
    <source>
        <dbReference type="EMBL" id="KAF2447086.1"/>
    </source>
</evidence>
<dbReference type="Pfam" id="PF00096">
    <property type="entry name" value="zf-C2H2"/>
    <property type="match status" value="1"/>
</dbReference>
<feature type="domain" description="C2H2-type" evidence="9">
    <location>
        <begin position="357"/>
        <end position="383"/>
    </location>
</feature>
<evidence type="ECO:0000256" key="8">
    <source>
        <dbReference type="SAM" id="MobiDB-lite"/>
    </source>
</evidence>
<keyword evidence="2" id="KW-0479">Metal-binding</keyword>
<dbReference type="InterPro" id="IPR036236">
    <property type="entry name" value="Znf_C2H2_sf"/>
</dbReference>
<gene>
    <name evidence="10" type="ORF">P171DRAFT_430023</name>
</gene>
<dbReference type="Gene3D" id="3.30.420.10">
    <property type="entry name" value="Ribonuclease H-like superfamily/Ribonuclease H"/>
    <property type="match status" value="1"/>
</dbReference>
<dbReference type="InterPro" id="IPR013087">
    <property type="entry name" value="Znf_C2H2_type"/>
</dbReference>
<feature type="domain" description="C2H2-type" evidence="9">
    <location>
        <begin position="69"/>
        <end position="87"/>
    </location>
</feature>
<feature type="domain" description="C2H2-type" evidence="9">
    <location>
        <begin position="10"/>
        <end position="37"/>
    </location>
</feature>
<feature type="domain" description="C2H2-type" evidence="9">
    <location>
        <begin position="254"/>
        <end position="279"/>
    </location>
</feature>
<dbReference type="PANTHER" id="PTHR24406">
    <property type="entry name" value="TRANSCRIPTIONAL REPRESSOR CTCFL-RELATED"/>
    <property type="match status" value="1"/>
</dbReference>
<feature type="domain" description="C2H2-type" evidence="9">
    <location>
        <begin position="281"/>
        <end position="305"/>
    </location>
</feature>
<organism evidence="10 11">
    <name type="scientific">Karstenula rhodostoma CBS 690.94</name>
    <dbReference type="NCBI Taxonomy" id="1392251"/>
    <lineage>
        <taxon>Eukaryota</taxon>
        <taxon>Fungi</taxon>
        <taxon>Dikarya</taxon>
        <taxon>Ascomycota</taxon>
        <taxon>Pezizomycotina</taxon>
        <taxon>Dothideomycetes</taxon>
        <taxon>Pleosporomycetidae</taxon>
        <taxon>Pleosporales</taxon>
        <taxon>Massarineae</taxon>
        <taxon>Didymosphaeriaceae</taxon>
        <taxon>Karstenula</taxon>
    </lineage>
</organism>
<sequence>MVGRRDPQMHHCGLCSGAFTSKAAYNQHMATHQEPEQPRLLCPVCPFKFDDSYALETHKAQTGHGGDQYTCNKCGKVFQTQAKFRQHSQFPSPCYADASRTRPIRNTSLYQTREVSATTATQTHGHAGYVDLDTPVSAETPVVLPYGNSPDPNSRSPTPSNVSGVYCHDCKRSFRSMALYNRHCLSCTVQNRSGADLGRTAAPAVARLVPSPQVSRGIALNPPSLIFCGLGRCSMSFHSQAALEQHQRDGHNDLVCGVDGCGSKFQSQSALDQHRKSVHILLCDVGGCGKPFQSKEELFEHKKNHHAVGGHVPPANQHTQSRPAPTAPTALVQAARTQSPTASSSVVPPPAAANGSLICGINSCPRAFRSEAGLKQHKIDSHSVGGRGLDLQGRDNWMLPQNARNQLRDAGVYRPSGPAPHLSRGGRRAAPPPTASVPRHLESPSATQPLRNPVRAPLPPAYASNDLPIGGPAEIDQANELQGKTMRMLITADIAIRHDGNIVYDGVAWRRIGVARQNEAVGMFDELVHLRRLSKQGQAKQHVSHPTTFQKDFVGDYLGSDFEQLPEPRNGSLSVIALCCSKVLLENRCEEVVKIAAVDVPTGRPLMSYLVCTSATEKVRDWRATLTGLSSFQDFEAARTQKFKILKGWMAARAALGKFVDQNTIILGYNLRSDLDALRIRHGRCVDLIKLVEKAAENRPLSRKQLRLETLLRDLLEVRLPTDLFGRDCLQDAFAVRGLALLYLKDNAKFVTYAREKAREYGLLSN</sequence>
<dbReference type="GO" id="GO:0008270">
    <property type="term" value="F:zinc ion binding"/>
    <property type="evidence" value="ECO:0007669"/>
    <property type="project" value="UniProtKB-KW"/>
</dbReference>
<proteinExistence type="predicted"/>
<evidence type="ECO:0000256" key="1">
    <source>
        <dbReference type="ARBA" id="ARBA00004123"/>
    </source>
</evidence>
<feature type="region of interest" description="Disordered" evidence="8">
    <location>
        <begin position="408"/>
        <end position="471"/>
    </location>
</feature>
<dbReference type="Proteomes" id="UP000799764">
    <property type="component" value="Unassembled WGS sequence"/>
</dbReference>
<dbReference type="EMBL" id="MU001497">
    <property type="protein sequence ID" value="KAF2447086.1"/>
    <property type="molecule type" value="Genomic_DNA"/>
</dbReference>
<evidence type="ECO:0000256" key="6">
    <source>
        <dbReference type="ARBA" id="ARBA00023242"/>
    </source>
</evidence>